<evidence type="ECO:0008006" key="4">
    <source>
        <dbReference type="Google" id="ProtNLM"/>
    </source>
</evidence>
<evidence type="ECO:0000313" key="2">
    <source>
        <dbReference type="EMBL" id="UPZ17950.1"/>
    </source>
</evidence>
<keyword evidence="3" id="KW-1185">Reference proteome</keyword>
<dbReference type="RefSeq" id="WP_248729888.1">
    <property type="nucleotide sequence ID" value="NZ_CP096829.1"/>
</dbReference>
<gene>
    <name evidence="2" type="ORF">M0M44_11520</name>
</gene>
<feature type="signal peptide" evidence="1">
    <location>
        <begin position="1"/>
        <end position="20"/>
    </location>
</feature>
<proteinExistence type="predicted"/>
<evidence type="ECO:0000313" key="3">
    <source>
        <dbReference type="Proteomes" id="UP000829998"/>
    </source>
</evidence>
<protein>
    <recommendedName>
        <fullName evidence="4">TerB family tellurite resistance protein</fullName>
    </recommendedName>
</protein>
<dbReference type="EMBL" id="CP096829">
    <property type="protein sequence ID" value="UPZ17950.1"/>
    <property type="molecule type" value="Genomic_DNA"/>
</dbReference>
<dbReference type="Proteomes" id="UP000829998">
    <property type="component" value="Chromosome"/>
</dbReference>
<evidence type="ECO:0000256" key="1">
    <source>
        <dbReference type="SAM" id="SignalP"/>
    </source>
</evidence>
<accession>A0ABY4M1Z7</accession>
<sequence>MKKTILLCIITAMLTSGLQAQQAKQKRMLLLQIAALGTYADYAAKGYKAVKNGLNFISDAKKGELNLHSDYFTSLLAVNPKVKNYKRAAEIISLQFQILKTYKRTFENLQKDDLFQGSELDYIRRTFKRLLESCDESIDTLLLVATSTKLEMKDNERIERIDKLYEAASEDYAFCEKFSGEIKVLAISKAKERTDIRQAGQLHDLKIN</sequence>
<keyword evidence="1" id="KW-0732">Signal</keyword>
<feature type="chain" id="PRO_5045778828" description="TerB family tellurite resistance protein" evidence="1">
    <location>
        <begin position="21"/>
        <end position="208"/>
    </location>
</feature>
<organism evidence="2 3">
    <name type="scientific">Flavobacterium humidisoli</name>
    <dbReference type="NCBI Taxonomy" id="2937442"/>
    <lineage>
        <taxon>Bacteria</taxon>
        <taxon>Pseudomonadati</taxon>
        <taxon>Bacteroidota</taxon>
        <taxon>Flavobacteriia</taxon>
        <taxon>Flavobacteriales</taxon>
        <taxon>Flavobacteriaceae</taxon>
        <taxon>Flavobacterium</taxon>
    </lineage>
</organism>
<name>A0ABY4M1Z7_9FLAO</name>
<reference evidence="2 3" key="1">
    <citation type="submission" date="2022-04" db="EMBL/GenBank/DDBJ databases">
        <authorList>
            <person name="Ra J.-S."/>
            <person name="Kim S.-B."/>
        </authorList>
    </citation>
    <scope>NUCLEOTIDE SEQUENCE [LARGE SCALE GENOMIC DNA]</scope>
    <source>
        <strain evidence="2 3">MMS21-Er5</strain>
    </source>
</reference>